<reference evidence="3" key="1">
    <citation type="submission" date="2018-09" db="EMBL/GenBank/DDBJ databases">
        <title>Paracoccus onubensis nov. sp. a moderate halophilic bacterium isolated from Gruta de las Maravillas (Aracena, Spain).</title>
        <authorList>
            <person name="Jurado V."/>
            <person name="Gutierrez-Patricio S."/>
            <person name="Gonzalez-Pimentel J.L."/>
            <person name="Miller A.Z."/>
            <person name="Laiz L."/>
            <person name="Saiz-Jimenez C."/>
        </authorList>
    </citation>
    <scope>NUCLEOTIDE SEQUENCE [LARGE SCALE GENOMIC DNA]</scope>
    <source>
        <strain evidence="3">DSM 26381</strain>
    </source>
</reference>
<name>A0A419A5E9_9RHOB</name>
<keyword evidence="1" id="KW-0812">Transmembrane</keyword>
<gene>
    <name evidence="2" type="ORF">D3P05_13330</name>
</gene>
<dbReference type="Proteomes" id="UP000283587">
    <property type="component" value="Unassembled WGS sequence"/>
</dbReference>
<dbReference type="PIRSF" id="PIRSF011386">
    <property type="entry name" value="FixH"/>
    <property type="match status" value="1"/>
</dbReference>
<comment type="caution">
    <text evidence="2">The sequence shown here is derived from an EMBL/GenBank/DDBJ whole genome shotgun (WGS) entry which is preliminary data.</text>
</comment>
<dbReference type="EMBL" id="QZEW01000054">
    <property type="protein sequence ID" value="RJL11260.1"/>
    <property type="molecule type" value="Genomic_DNA"/>
</dbReference>
<proteinExistence type="predicted"/>
<dbReference type="Pfam" id="PF05751">
    <property type="entry name" value="FixH"/>
    <property type="match status" value="1"/>
</dbReference>
<dbReference type="OrthoDB" id="1495896at2"/>
<evidence type="ECO:0000313" key="2">
    <source>
        <dbReference type="EMBL" id="RJL11260.1"/>
    </source>
</evidence>
<organism evidence="2 3">
    <name type="scientific">Paracoccus siganidrum</name>
    <dbReference type="NCBI Taxonomy" id="1276757"/>
    <lineage>
        <taxon>Bacteria</taxon>
        <taxon>Pseudomonadati</taxon>
        <taxon>Pseudomonadota</taxon>
        <taxon>Alphaproteobacteria</taxon>
        <taxon>Rhodobacterales</taxon>
        <taxon>Paracoccaceae</taxon>
        <taxon>Paracoccus</taxon>
    </lineage>
</organism>
<dbReference type="AlphaFoldDB" id="A0A419A5E9"/>
<sequence>MKRELTGRHVLAITLTAFGIIIAVNLFMAFKAVGTFPGLEVANSYVASQKFDRERAAQQALGWTARASHDGQVLSLEITDAQGLHPMIRSLSASIGRPTHVRDDRELALTHEGGAFRTPLQLQPGAWIIHLNATAADGTEFRQRLDHFVRGAR</sequence>
<keyword evidence="1" id="KW-0472">Membrane</keyword>
<protein>
    <submittedName>
        <fullName evidence="2">Nitrogen fixation protein FixH</fullName>
    </submittedName>
</protein>
<keyword evidence="1" id="KW-1133">Transmembrane helix</keyword>
<dbReference type="InterPro" id="IPR008620">
    <property type="entry name" value="FixH"/>
</dbReference>
<feature type="transmembrane region" description="Helical" evidence="1">
    <location>
        <begin position="12"/>
        <end position="30"/>
    </location>
</feature>
<evidence type="ECO:0000256" key="1">
    <source>
        <dbReference type="SAM" id="Phobius"/>
    </source>
</evidence>
<accession>A0A419A5E9</accession>
<dbReference type="InterPro" id="IPR018037">
    <property type="entry name" value="FixH_proteobacterial"/>
</dbReference>
<keyword evidence="3" id="KW-1185">Reference proteome</keyword>
<dbReference type="RefSeq" id="WP_119898652.1">
    <property type="nucleotide sequence ID" value="NZ_QNRC01000008.1"/>
</dbReference>
<evidence type="ECO:0000313" key="3">
    <source>
        <dbReference type="Proteomes" id="UP000283587"/>
    </source>
</evidence>